<dbReference type="SUPFAM" id="SSF46894">
    <property type="entry name" value="C-terminal effector domain of the bipartite response regulators"/>
    <property type="match status" value="1"/>
</dbReference>
<dbReference type="InterPro" id="IPR013655">
    <property type="entry name" value="PAS_fold_3"/>
</dbReference>
<dbReference type="PANTHER" id="PTHR44688:SF16">
    <property type="entry name" value="DNA-BINDING TRANSCRIPTIONAL ACTIVATOR DEVR_DOSR"/>
    <property type="match status" value="1"/>
</dbReference>
<dbReference type="PANTHER" id="PTHR44688">
    <property type="entry name" value="DNA-BINDING TRANSCRIPTIONAL ACTIVATOR DEVR_DOSR"/>
    <property type="match status" value="1"/>
</dbReference>
<dbReference type="SUPFAM" id="SSF55785">
    <property type="entry name" value="PYP-like sensor domain (PAS domain)"/>
    <property type="match status" value="1"/>
</dbReference>
<keyword evidence="6" id="KW-1185">Reference proteome</keyword>
<name>A0A512BEF6_9BACT</name>
<evidence type="ECO:0000256" key="1">
    <source>
        <dbReference type="ARBA" id="ARBA00023015"/>
    </source>
</evidence>
<keyword evidence="3" id="KW-0804">Transcription</keyword>
<sequence>MKPEIFNKANKIWTKITENSKEEDLEFSLDIHKKLLSFFQVGEYYYYIFNLKESKFELMSKDVTKVLGYEPEEVDVPFLLSNIHPEDQPWFLNFENKVSEFFQTLKQEQIPNYKVRYDYRVRCKNGEYIRILQQVVTIQFDQNKILRTFGVHTDITHIKEEGSPVLSFIGLNGEPSFIGVKVKDVFSPSKIALTKREQEVLALLIEGKKSEDISQILFISKQTVDTHRKNLLKKTNCSNTALLTSTAIKKGWV</sequence>
<gene>
    <name evidence="5" type="ORF">SAE01_28520</name>
</gene>
<dbReference type="InterPro" id="IPR001610">
    <property type="entry name" value="PAC"/>
</dbReference>
<dbReference type="SMART" id="SM00421">
    <property type="entry name" value="HTH_LUXR"/>
    <property type="match status" value="1"/>
</dbReference>
<reference evidence="5 6" key="1">
    <citation type="submission" date="2019-07" db="EMBL/GenBank/DDBJ databases">
        <title>Whole genome shotgun sequence of Segetibacter aerophilus NBRC 106135.</title>
        <authorList>
            <person name="Hosoyama A."/>
            <person name="Uohara A."/>
            <person name="Ohji S."/>
            <person name="Ichikawa N."/>
        </authorList>
    </citation>
    <scope>NUCLEOTIDE SEQUENCE [LARGE SCALE GENOMIC DNA]</scope>
    <source>
        <strain evidence="5 6">NBRC 106135</strain>
    </source>
</reference>
<keyword evidence="2" id="KW-0238">DNA-binding</keyword>
<dbReference type="InterPro" id="IPR035965">
    <property type="entry name" value="PAS-like_dom_sf"/>
</dbReference>
<dbReference type="Proteomes" id="UP000321513">
    <property type="component" value="Unassembled WGS sequence"/>
</dbReference>
<dbReference type="AlphaFoldDB" id="A0A512BEF6"/>
<dbReference type="CDD" id="cd00130">
    <property type="entry name" value="PAS"/>
    <property type="match status" value="1"/>
</dbReference>
<protein>
    <recommendedName>
        <fullName evidence="4">HTH luxR-type domain-containing protein</fullName>
    </recommendedName>
</protein>
<feature type="domain" description="HTH luxR-type" evidence="4">
    <location>
        <begin position="189"/>
        <end position="251"/>
    </location>
</feature>
<keyword evidence="1" id="KW-0805">Transcription regulation</keyword>
<organism evidence="5 6">
    <name type="scientific">Segetibacter aerophilus</name>
    <dbReference type="NCBI Taxonomy" id="670293"/>
    <lineage>
        <taxon>Bacteria</taxon>
        <taxon>Pseudomonadati</taxon>
        <taxon>Bacteroidota</taxon>
        <taxon>Chitinophagia</taxon>
        <taxon>Chitinophagales</taxon>
        <taxon>Chitinophagaceae</taxon>
        <taxon>Segetibacter</taxon>
    </lineage>
</organism>
<evidence type="ECO:0000313" key="6">
    <source>
        <dbReference type="Proteomes" id="UP000321513"/>
    </source>
</evidence>
<comment type="caution">
    <text evidence="5">The sequence shown here is derived from an EMBL/GenBank/DDBJ whole genome shotgun (WGS) entry which is preliminary data.</text>
</comment>
<accession>A0A512BEF6</accession>
<dbReference type="Gene3D" id="3.30.450.20">
    <property type="entry name" value="PAS domain"/>
    <property type="match status" value="1"/>
</dbReference>
<dbReference type="InterPro" id="IPR000792">
    <property type="entry name" value="Tscrpt_reg_LuxR_C"/>
</dbReference>
<dbReference type="Gene3D" id="1.10.10.10">
    <property type="entry name" value="Winged helix-like DNA-binding domain superfamily/Winged helix DNA-binding domain"/>
    <property type="match status" value="1"/>
</dbReference>
<dbReference type="GO" id="GO:0006355">
    <property type="term" value="P:regulation of DNA-templated transcription"/>
    <property type="evidence" value="ECO:0007669"/>
    <property type="project" value="InterPro"/>
</dbReference>
<evidence type="ECO:0000256" key="2">
    <source>
        <dbReference type="ARBA" id="ARBA00023125"/>
    </source>
</evidence>
<dbReference type="InterPro" id="IPR000014">
    <property type="entry name" value="PAS"/>
</dbReference>
<proteinExistence type="predicted"/>
<dbReference type="EMBL" id="BJYT01000010">
    <property type="protein sequence ID" value="GEO10356.1"/>
    <property type="molecule type" value="Genomic_DNA"/>
</dbReference>
<dbReference type="PROSITE" id="PS00622">
    <property type="entry name" value="HTH_LUXR_1"/>
    <property type="match status" value="1"/>
</dbReference>
<dbReference type="OrthoDB" id="965844at2"/>
<dbReference type="SMART" id="SM00086">
    <property type="entry name" value="PAC"/>
    <property type="match status" value="1"/>
</dbReference>
<dbReference type="CDD" id="cd06170">
    <property type="entry name" value="LuxR_C_like"/>
    <property type="match status" value="1"/>
</dbReference>
<dbReference type="InterPro" id="IPR036388">
    <property type="entry name" value="WH-like_DNA-bd_sf"/>
</dbReference>
<dbReference type="PRINTS" id="PR00038">
    <property type="entry name" value="HTHLUXR"/>
</dbReference>
<evidence type="ECO:0000259" key="4">
    <source>
        <dbReference type="PROSITE" id="PS50043"/>
    </source>
</evidence>
<evidence type="ECO:0000313" key="5">
    <source>
        <dbReference type="EMBL" id="GEO10356.1"/>
    </source>
</evidence>
<dbReference type="GO" id="GO:0003677">
    <property type="term" value="F:DNA binding"/>
    <property type="evidence" value="ECO:0007669"/>
    <property type="project" value="UniProtKB-KW"/>
</dbReference>
<dbReference type="RefSeq" id="WP_147204470.1">
    <property type="nucleotide sequence ID" value="NZ_BJYT01000010.1"/>
</dbReference>
<evidence type="ECO:0000256" key="3">
    <source>
        <dbReference type="ARBA" id="ARBA00023163"/>
    </source>
</evidence>
<dbReference type="Pfam" id="PF00196">
    <property type="entry name" value="GerE"/>
    <property type="match status" value="1"/>
</dbReference>
<dbReference type="InterPro" id="IPR016032">
    <property type="entry name" value="Sig_transdc_resp-reg_C-effctor"/>
</dbReference>
<dbReference type="Pfam" id="PF08447">
    <property type="entry name" value="PAS_3"/>
    <property type="match status" value="1"/>
</dbReference>
<dbReference type="PROSITE" id="PS50043">
    <property type="entry name" value="HTH_LUXR_2"/>
    <property type="match status" value="1"/>
</dbReference>